<dbReference type="PANTHER" id="PTHR43305">
    <property type="entry name" value="FAMILY N-ACETYLTRANSFERASE, PUTATIVE (AFU_ORTHOLOGUE AFUA_2G01380)-RELATED"/>
    <property type="match status" value="1"/>
</dbReference>
<dbReference type="PROSITE" id="PS51186">
    <property type="entry name" value="GNAT"/>
    <property type="match status" value="1"/>
</dbReference>
<dbReference type="GO" id="GO:0016746">
    <property type="term" value="F:acyltransferase activity"/>
    <property type="evidence" value="ECO:0007669"/>
    <property type="project" value="UniProtKB-KW"/>
</dbReference>
<name>A0ABS9SCF9_9GAMM</name>
<dbReference type="Pfam" id="PF00583">
    <property type="entry name" value="Acetyltransf_1"/>
    <property type="match status" value="1"/>
</dbReference>
<gene>
    <name evidence="2" type="ORF">MLE19_20835</name>
</gene>
<dbReference type="InterPro" id="IPR052777">
    <property type="entry name" value="Acetyltransferase_Enz"/>
</dbReference>
<dbReference type="EMBL" id="JAKVTW010000024">
    <property type="protein sequence ID" value="MCH4813777.1"/>
    <property type="molecule type" value="Genomic_DNA"/>
</dbReference>
<reference evidence="2 3" key="1">
    <citation type="submission" date="2022-03" db="EMBL/GenBank/DDBJ databases">
        <title>Genomic signatures underlying metal tolerance in selected Arctic bacterial isolates.</title>
        <authorList>
            <person name="Thomas F.A."/>
            <person name="Venkatachalam S."/>
            <person name="Krishnan K.P."/>
        </authorList>
    </citation>
    <scope>NUCLEOTIDE SEQUENCE [LARGE SCALE GENOMIC DNA]</scope>
    <source>
        <strain evidence="2 3">HM116</strain>
    </source>
</reference>
<accession>A0ABS9SCF9</accession>
<keyword evidence="2" id="KW-0012">Acyltransferase</keyword>
<evidence type="ECO:0000313" key="2">
    <source>
        <dbReference type="EMBL" id="MCH4813777.1"/>
    </source>
</evidence>
<keyword evidence="3" id="KW-1185">Reference proteome</keyword>
<dbReference type="InterPro" id="IPR016181">
    <property type="entry name" value="Acyl_CoA_acyltransferase"/>
</dbReference>
<sequence length="170" mass="19227">MLTISQAKTTDEMDAVRGLMRSFVAWHQTRHAQYRNLIDKYFDAAAFEAELTNLPGHFAPPRGRLLVAKDGQNVVGCVALHNLGDGICEMKRMFVTSAHHGQGIGQALGARIIKEARQIGYSLMRLDTGPLQNEAQGLYERLGFCRIKPYYPLDQDMRSWLIFMELDLKT</sequence>
<dbReference type="EC" id="2.3.1.-" evidence="2"/>
<proteinExistence type="predicted"/>
<evidence type="ECO:0000313" key="3">
    <source>
        <dbReference type="Proteomes" id="UP001320609"/>
    </source>
</evidence>
<organism evidence="2 3">
    <name type="scientific">Vreelandella neptunia</name>
    <dbReference type="NCBI Taxonomy" id="115551"/>
    <lineage>
        <taxon>Bacteria</taxon>
        <taxon>Pseudomonadati</taxon>
        <taxon>Pseudomonadota</taxon>
        <taxon>Gammaproteobacteria</taxon>
        <taxon>Oceanospirillales</taxon>
        <taxon>Halomonadaceae</taxon>
        <taxon>Vreelandella</taxon>
    </lineage>
</organism>
<dbReference type="PANTHER" id="PTHR43305:SF1">
    <property type="entry name" value="FAMILY N-ACETYLTRANSFERASE, PUTATIVE (AFU_ORTHOLOGUE AFUA_2G01380)-RELATED"/>
    <property type="match status" value="1"/>
</dbReference>
<dbReference type="InterPro" id="IPR000182">
    <property type="entry name" value="GNAT_dom"/>
</dbReference>
<comment type="caution">
    <text evidence="2">The sequence shown here is derived from an EMBL/GenBank/DDBJ whole genome shotgun (WGS) entry which is preliminary data.</text>
</comment>
<protein>
    <submittedName>
        <fullName evidence="2">GNAT family N-acetyltransferase</fullName>
        <ecNumber evidence="2">2.3.1.-</ecNumber>
    </submittedName>
</protein>
<dbReference type="Proteomes" id="UP001320609">
    <property type="component" value="Unassembled WGS sequence"/>
</dbReference>
<dbReference type="SUPFAM" id="SSF55729">
    <property type="entry name" value="Acyl-CoA N-acyltransferases (Nat)"/>
    <property type="match status" value="1"/>
</dbReference>
<evidence type="ECO:0000259" key="1">
    <source>
        <dbReference type="PROSITE" id="PS51186"/>
    </source>
</evidence>
<dbReference type="Gene3D" id="3.40.630.30">
    <property type="match status" value="1"/>
</dbReference>
<keyword evidence="2" id="KW-0808">Transferase</keyword>
<dbReference type="CDD" id="cd04301">
    <property type="entry name" value="NAT_SF"/>
    <property type="match status" value="1"/>
</dbReference>
<feature type="domain" description="N-acetyltransferase" evidence="1">
    <location>
        <begin position="21"/>
        <end position="169"/>
    </location>
</feature>